<feature type="transmembrane region" description="Helical" evidence="6">
    <location>
        <begin position="149"/>
        <end position="172"/>
    </location>
</feature>
<comment type="caution">
    <text evidence="8">The sequence shown here is derived from an EMBL/GenBank/DDBJ whole genome shotgun (WGS) entry which is preliminary data.</text>
</comment>
<evidence type="ECO:0000313" key="8">
    <source>
        <dbReference type="EMBL" id="CAF9922699.1"/>
    </source>
</evidence>
<proteinExistence type="inferred from homology"/>
<feature type="domain" description="Rhodopsin" evidence="7">
    <location>
        <begin position="54"/>
        <end position="249"/>
    </location>
</feature>
<evidence type="ECO:0000256" key="5">
    <source>
        <dbReference type="ARBA" id="ARBA00038359"/>
    </source>
</evidence>
<comment type="subcellular location">
    <subcellularLocation>
        <location evidence="1">Membrane</location>
        <topology evidence="1">Multi-pass membrane protein</topology>
    </subcellularLocation>
</comment>
<accession>A0A8H3FDR1</accession>
<evidence type="ECO:0000259" key="7">
    <source>
        <dbReference type="Pfam" id="PF20684"/>
    </source>
</evidence>
<dbReference type="GO" id="GO:0016020">
    <property type="term" value="C:membrane"/>
    <property type="evidence" value="ECO:0007669"/>
    <property type="project" value="UniProtKB-SubCell"/>
</dbReference>
<keyword evidence="3 6" id="KW-1133">Transmembrane helix</keyword>
<reference evidence="8" key="1">
    <citation type="submission" date="2021-03" db="EMBL/GenBank/DDBJ databases">
        <authorList>
            <person name="Tagirdzhanova G."/>
        </authorList>
    </citation>
    <scope>NUCLEOTIDE SEQUENCE</scope>
</reference>
<dbReference type="OrthoDB" id="5398388at2759"/>
<feature type="transmembrane region" description="Helical" evidence="6">
    <location>
        <begin position="120"/>
        <end position="137"/>
    </location>
</feature>
<feature type="transmembrane region" description="Helical" evidence="6">
    <location>
        <begin position="184"/>
        <end position="209"/>
    </location>
</feature>
<gene>
    <name evidence="8" type="ORF">GOMPHAMPRED_002647</name>
</gene>
<evidence type="ECO:0000256" key="4">
    <source>
        <dbReference type="ARBA" id="ARBA00023136"/>
    </source>
</evidence>
<organism evidence="8 9">
    <name type="scientific">Gomphillus americanus</name>
    <dbReference type="NCBI Taxonomy" id="1940652"/>
    <lineage>
        <taxon>Eukaryota</taxon>
        <taxon>Fungi</taxon>
        <taxon>Dikarya</taxon>
        <taxon>Ascomycota</taxon>
        <taxon>Pezizomycotina</taxon>
        <taxon>Lecanoromycetes</taxon>
        <taxon>OSLEUM clade</taxon>
        <taxon>Ostropomycetidae</taxon>
        <taxon>Ostropales</taxon>
        <taxon>Graphidaceae</taxon>
        <taxon>Gomphilloideae</taxon>
        <taxon>Gomphillus</taxon>
    </lineage>
</organism>
<evidence type="ECO:0000256" key="1">
    <source>
        <dbReference type="ARBA" id="ARBA00004141"/>
    </source>
</evidence>
<dbReference type="PANTHER" id="PTHR33048">
    <property type="entry name" value="PTH11-LIKE INTEGRAL MEMBRANE PROTEIN (AFU_ORTHOLOGUE AFUA_5G11245)"/>
    <property type="match status" value="1"/>
</dbReference>
<evidence type="ECO:0000256" key="3">
    <source>
        <dbReference type="ARBA" id="ARBA00022989"/>
    </source>
</evidence>
<keyword evidence="4 6" id="KW-0472">Membrane</keyword>
<dbReference type="PANTHER" id="PTHR33048:SF47">
    <property type="entry name" value="INTEGRAL MEMBRANE PROTEIN-RELATED"/>
    <property type="match status" value="1"/>
</dbReference>
<feature type="transmembrane region" description="Helical" evidence="6">
    <location>
        <begin position="70"/>
        <end position="100"/>
    </location>
</feature>
<feature type="transmembrane region" description="Helical" evidence="6">
    <location>
        <begin position="35"/>
        <end position="58"/>
    </location>
</feature>
<dbReference type="AlphaFoldDB" id="A0A8H3FDR1"/>
<dbReference type="EMBL" id="CAJPDQ010000018">
    <property type="protein sequence ID" value="CAF9922699.1"/>
    <property type="molecule type" value="Genomic_DNA"/>
</dbReference>
<dbReference type="InterPro" id="IPR052337">
    <property type="entry name" value="SAT4-like"/>
</dbReference>
<protein>
    <recommendedName>
        <fullName evidence="7">Rhodopsin domain-containing protein</fullName>
    </recommendedName>
</protein>
<dbReference type="Pfam" id="PF20684">
    <property type="entry name" value="Fung_rhodopsin"/>
    <property type="match status" value="1"/>
</dbReference>
<feature type="transmembrane region" description="Helical" evidence="6">
    <location>
        <begin position="221"/>
        <end position="243"/>
    </location>
</feature>
<sequence length="260" mass="28113">MATGGQAPVLTGSQPDVPFLFPDHAGPVLPTDLSVAALVTSIVFALLAIASVALRFYAQRKSKSGIALDGILLLVALVIAIGLCILSTWAALCGGLGWPLLWLASPAGLRFQKAIDGGQILWGVSIATIRTSLLLFYRRIFTTRGFQHTTTVIMVINACWLLVFIIVTALTYSVNRTEQNSIDYPAWLIANGVSDIVLDLTVLCLPLFVIRKLNMSSGKKWGIAGMFWLGAFCVVVSIVRVVYFSQLARLPESDRQFGGE</sequence>
<keyword evidence="9" id="KW-1185">Reference proteome</keyword>
<evidence type="ECO:0000256" key="6">
    <source>
        <dbReference type="SAM" id="Phobius"/>
    </source>
</evidence>
<name>A0A8H3FDR1_9LECA</name>
<keyword evidence="2 6" id="KW-0812">Transmembrane</keyword>
<evidence type="ECO:0000256" key="2">
    <source>
        <dbReference type="ARBA" id="ARBA00022692"/>
    </source>
</evidence>
<evidence type="ECO:0000313" key="9">
    <source>
        <dbReference type="Proteomes" id="UP000664169"/>
    </source>
</evidence>
<dbReference type="Proteomes" id="UP000664169">
    <property type="component" value="Unassembled WGS sequence"/>
</dbReference>
<comment type="similarity">
    <text evidence="5">Belongs to the SAT4 family.</text>
</comment>
<dbReference type="InterPro" id="IPR049326">
    <property type="entry name" value="Rhodopsin_dom_fungi"/>
</dbReference>